<dbReference type="InterPro" id="IPR009628">
    <property type="entry name" value="Phage_tape_measure_N"/>
</dbReference>
<feature type="coiled-coil region" evidence="1">
    <location>
        <begin position="701"/>
        <end position="755"/>
    </location>
</feature>
<evidence type="ECO:0000256" key="3">
    <source>
        <dbReference type="SAM" id="Phobius"/>
    </source>
</evidence>
<dbReference type="Proteomes" id="UP000515820">
    <property type="component" value="Segment"/>
</dbReference>
<organism evidence="5 6">
    <name type="scientific">Sphingomonas phage vB_StuS_MMDA13</name>
    <dbReference type="NCBI Taxonomy" id="2686378"/>
    <lineage>
        <taxon>Viruses</taxon>
        <taxon>Duplodnaviria</taxon>
        <taxon>Heunggongvirae</taxon>
        <taxon>Uroviricota</taxon>
        <taxon>Caudoviricetes</taxon>
        <taxon>Queuovirinae</taxon>
        <taxon>Torvergatavirus</taxon>
        <taxon>Torvergatavirus MMDA13</taxon>
    </lineage>
</organism>
<keyword evidence="3" id="KW-0812">Transmembrane</keyword>
<feature type="transmembrane region" description="Helical" evidence="3">
    <location>
        <begin position="371"/>
        <end position="391"/>
    </location>
</feature>
<keyword evidence="3" id="KW-0472">Membrane</keyword>
<evidence type="ECO:0000259" key="4">
    <source>
        <dbReference type="Pfam" id="PF06791"/>
    </source>
</evidence>
<evidence type="ECO:0000313" key="5">
    <source>
        <dbReference type="EMBL" id="QHB80449.1"/>
    </source>
</evidence>
<feature type="compositionally biased region" description="Basic and acidic residues" evidence="2">
    <location>
        <begin position="890"/>
        <end position="902"/>
    </location>
</feature>
<feature type="region of interest" description="Disordered" evidence="2">
    <location>
        <begin position="890"/>
        <end position="911"/>
    </location>
</feature>
<name>A0A7G3PHG8_9CAUD</name>
<accession>A0A7G3PHG8</accession>
<keyword evidence="1" id="KW-0175">Coiled coil</keyword>
<reference evidence="5 6" key="1">
    <citation type="journal article" date="2020" name="Viruses">
        <title>Characterization of vB_StuS_MMDA13, a Newly Discovered Bacteriophage Infecting the Agar-Degrading Species Sphingomonas turrisvirgatae.</title>
        <authorList>
            <person name="Marmo P."/>
            <person name="Thaller M.C."/>
            <person name="Di Lallo G."/>
            <person name="Henrici De Angelis L."/>
            <person name="Poerio N."/>
            <person name="De Santis F."/>
            <person name="Fraziano M."/>
            <person name="Migliore L."/>
            <person name="D'Andrea M.M."/>
        </authorList>
    </citation>
    <scope>NUCLEOTIDE SEQUENCE [LARGE SCALE GENOMIC DNA]</scope>
</reference>
<feature type="transmembrane region" description="Helical" evidence="3">
    <location>
        <begin position="261"/>
        <end position="279"/>
    </location>
</feature>
<proteinExistence type="predicted"/>
<dbReference type="EMBL" id="MN820898">
    <property type="protein sequence ID" value="QHB80449.1"/>
    <property type="molecule type" value="Genomic_DNA"/>
</dbReference>
<evidence type="ECO:0000256" key="1">
    <source>
        <dbReference type="SAM" id="Coils"/>
    </source>
</evidence>
<protein>
    <submittedName>
        <fullName evidence="5">Putative tail tape measure protein</fullName>
    </submittedName>
</protein>
<feature type="coiled-coil region" evidence="1">
    <location>
        <begin position="184"/>
        <end position="211"/>
    </location>
</feature>
<sequence length="956" mass="101762">MAEERIDIEVTDKVDANAAKKINQIADAADRGFTYVEKLKAALAAVNTSSVDKLVSAMARADSAQAKLLNAQVRLTQAQDTGALAAAKLATQQQKLATEQARTEAATARAAAASTSAEAAAMRLANAQQRTTATAAATSTAEEQLAADLAVAKSKFDAGEISIRGYVAALQQARAAATGAAQPIVDNANQAEQASKRLEQAQSRTRSSNANIIAQLQDIGVSLAGGQNPLLVLIQQGSQLDYIARTTAGGWAGLVGQIVKMIAPLTVVAAAIGGLYLAYKNFTNEMAARHKPELEAYANSLGLTSKEMKKLSNETAGAGGKLKEFDVVTITAADSWNGFIATVKQGLEGLVAGWGPVNDYISTAWSATTNFLYMAFLGFYAAVHTLIQLIGKTAINVFKILANSVMAVANSVVMVIQDVVNAAISGINLLGDGANAVLENLGFDRLVPTLDKVNLGIQSITQNMFELESMDIGATFTAKVQEANNTIQGFKQAWDEAATAAAKARLAALAAAIIQNRGAGPKAKVDHTEERRALAIGIVNMKLDDELDRMKMLKDAREVQQRMDQIEESLAQKKITLNDAERASILAKVQAIQDYKYVQQESDRVMEEIQGPARTYAATQQALNDLLARGAITQDQFNQQMVLANRVHAEATDPLFQLKEAMDQATVATQYYGQQAEQAAYYEQIRQAMLAKGIQLSPTYVAGVNAEADALMRKNDQLRQQQFIQSQLAGVLDPILNGQREIEAQSAVYAELERQRQLDLINEDAYQQAKAALWVKYNEQKLQASSDFFGALADVTKKGTGVVGAISKAAAVAEATIQGYLAVQRALASMPPPFNYVAAAAVAIKTGANVAGILSTNAGSFATGGQFMVEGRSGVDANNINMNVTRGERVTVETPKQQRENDAAGNGSGQPPVLNAKIINSLDPRIALDAVDTAEGEQLIVNIITRNSAAVKRVLG</sequence>
<keyword evidence="6" id="KW-1185">Reference proteome</keyword>
<keyword evidence="3" id="KW-1133">Transmembrane helix</keyword>
<evidence type="ECO:0000256" key="2">
    <source>
        <dbReference type="SAM" id="MobiDB-lite"/>
    </source>
</evidence>
<gene>
    <name evidence="5" type="ORF">MMDA13_gp16</name>
</gene>
<dbReference type="Pfam" id="PF06791">
    <property type="entry name" value="TMP_2"/>
    <property type="match status" value="1"/>
</dbReference>
<evidence type="ECO:0000313" key="6">
    <source>
        <dbReference type="Proteomes" id="UP000515820"/>
    </source>
</evidence>
<feature type="coiled-coil region" evidence="1">
    <location>
        <begin position="549"/>
        <end position="583"/>
    </location>
</feature>
<feature type="domain" description="Bacteriophage tail tape measure N-terminal" evidence="4">
    <location>
        <begin position="204"/>
        <end position="320"/>
    </location>
</feature>